<keyword evidence="1" id="KW-0732">Signal</keyword>
<sequence length="307" mass="32474">MNRLISAFCITFCCHAYAITLDASITDFTVLFGQHMGHSACVGKFPQGAPPSTFVGCRSNGDFSMYNSFTSKVIITRLPDKVSAAHGESLPCTVPSLRVRGGLEFAKSTSDAGIVETIDISGMNVGESRTGEIKNAKYIALTPGTVISLEALQCDYSAGSLFGDTSARVSANYSIEMPDSNFSTSVLYEVLAKIDKIGSKPDFTLSPTYVRCVGNTASGCMTEPVTVSVKDVTNGHRIQVTGLVTGGDLSYISNTGRVDLPEGKLTNLVNTVSSGGIQQVTSGRFVIPGGGTEGTRFYTVNYTLTVE</sequence>
<gene>
    <name evidence="2" type="ORF">pSPUV_033</name>
</gene>
<evidence type="ECO:0000256" key="1">
    <source>
        <dbReference type="SAM" id="SignalP"/>
    </source>
</evidence>
<accession>H9ACA8</accession>
<feature type="chain" id="PRO_5009956304" description="Fimbrial protein" evidence="1">
    <location>
        <begin position="19"/>
        <end position="307"/>
    </location>
</feature>
<reference evidence="2" key="1">
    <citation type="journal article" date="2012" name="Infect. Genet. Evol.">
        <title>Inheritance of the Salmonella virulence plasmids: Mostly vertical and rarely horizontal.</title>
        <authorList>
            <person name="Feng Y."/>
            <person name="Liu J."/>
            <person name="Li Y.G."/>
            <person name="Cao F.L."/>
            <person name="Johnston R.N."/>
            <person name="Zhou J."/>
            <person name="Liu G.R."/>
            <person name="Liu S.L."/>
        </authorList>
    </citation>
    <scope>NUCLEOTIDE SEQUENCE</scope>
    <source>
        <strain evidence="2">RKS5078</strain>
        <plasmid evidence="2">pSPUV</plasmid>
    </source>
</reference>
<evidence type="ECO:0000313" key="2">
    <source>
        <dbReference type="EMBL" id="AFC61050.1"/>
    </source>
</evidence>
<feature type="signal peptide" evidence="1">
    <location>
        <begin position="1"/>
        <end position="18"/>
    </location>
</feature>
<dbReference type="EMBL" id="JN885081">
    <property type="protein sequence ID" value="AFC61050.1"/>
    <property type="molecule type" value="Genomic_DNA"/>
</dbReference>
<keyword evidence="2" id="KW-0614">Plasmid</keyword>
<geneLocation type="plasmid" evidence="2">
    <name>pSPUV</name>
</geneLocation>
<proteinExistence type="predicted"/>
<evidence type="ECO:0008006" key="3">
    <source>
        <dbReference type="Google" id="ProtNLM"/>
    </source>
</evidence>
<protein>
    <recommendedName>
        <fullName evidence="3">Fimbrial protein</fullName>
    </recommendedName>
</protein>
<dbReference type="AlphaFoldDB" id="H9ACA8"/>
<name>H9ACA8_SALPU</name>
<organism evidence="2">
    <name type="scientific">Salmonella pullorum</name>
    <dbReference type="NCBI Taxonomy" id="605"/>
    <lineage>
        <taxon>Bacteria</taxon>
        <taxon>Pseudomonadati</taxon>
        <taxon>Pseudomonadota</taxon>
        <taxon>Gammaproteobacteria</taxon>
        <taxon>Enterobacterales</taxon>
        <taxon>Enterobacteriaceae</taxon>
        <taxon>Salmonella</taxon>
    </lineage>
</organism>